<sequence length="283" mass="33075">MKKNTFTHLFPQNYIIAYPVRGSLILFLFSLLFTVFYQPLNTHEGEFLNFELTMLIYSGGTSLAALGGIYLLRMVPFFRIDRRWTFGRELLAVLLLMLLMGCAVFLLAFIVEPPSITSRWNWATFFDSIVRTFFIVILPFVYFTSFNLKVFFRSGDFTQKGLTDDDFEKGKKVIISSQLKKESLEFSEDEFLYAMSDGNYVIFYLFRQGELKKIPIRNSISQIEKQLESFPAFVRCHRAYIVNVDQVQKKKGNSLGYRLHLSHISGEVPVSRSRIYDFDRRFC</sequence>
<organism evidence="3 4">
    <name type="scientific">Marinilabilia salmonicolor</name>
    <dbReference type="NCBI Taxonomy" id="989"/>
    <lineage>
        <taxon>Bacteria</taxon>
        <taxon>Pseudomonadati</taxon>
        <taxon>Bacteroidota</taxon>
        <taxon>Bacteroidia</taxon>
        <taxon>Marinilabiliales</taxon>
        <taxon>Marinilabiliaceae</taxon>
        <taxon>Marinilabilia</taxon>
    </lineage>
</organism>
<keyword evidence="4" id="KW-1185">Reference proteome</keyword>
<evidence type="ECO:0000313" key="3">
    <source>
        <dbReference type="EMBL" id="RCW35346.1"/>
    </source>
</evidence>
<evidence type="ECO:0000313" key="4">
    <source>
        <dbReference type="Proteomes" id="UP000252733"/>
    </source>
</evidence>
<dbReference type="Gene3D" id="2.40.50.1020">
    <property type="entry name" value="LytTr DNA-binding domain"/>
    <property type="match status" value="1"/>
</dbReference>
<protein>
    <submittedName>
        <fullName evidence="3">LytTR family transcriptional regulator</fullName>
    </submittedName>
</protein>
<dbReference type="STRING" id="1168289.GCA_000259075_02173"/>
<reference evidence="3 4" key="1">
    <citation type="submission" date="2018-07" db="EMBL/GenBank/DDBJ databases">
        <title>Freshwater and sediment microbial communities from various areas in North America, analyzing microbe dynamics in response to fracking.</title>
        <authorList>
            <person name="Lamendella R."/>
        </authorList>
    </citation>
    <scope>NUCLEOTIDE SEQUENCE [LARGE SCALE GENOMIC DNA]</scope>
    <source>
        <strain evidence="3 4">160A</strain>
    </source>
</reference>
<keyword evidence="1" id="KW-0472">Membrane</keyword>
<name>A0A2T0XES6_9BACT</name>
<feature type="transmembrane region" description="Helical" evidence="1">
    <location>
        <begin position="20"/>
        <end position="40"/>
    </location>
</feature>
<feature type="transmembrane region" description="Helical" evidence="1">
    <location>
        <begin position="122"/>
        <end position="143"/>
    </location>
</feature>
<dbReference type="SMART" id="SM00850">
    <property type="entry name" value="LytTR"/>
    <property type="match status" value="1"/>
</dbReference>
<dbReference type="EMBL" id="QPIZ01000010">
    <property type="protein sequence ID" value="RCW35346.1"/>
    <property type="molecule type" value="Genomic_DNA"/>
</dbReference>
<feature type="domain" description="HTH LytTR-type" evidence="2">
    <location>
        <begin position="212"/>
        <end position="283"/>
    </location>
</feature>
<dbReference type="RefSeq" id="WP_106153762.1">
    <property type="nucleotide sequence ID" value="NZ_PVTS01000012.1"/>
</dbReference>
<evidence type="ECO:0000256" key="1">
    <source>
        <dbReference type="SAM" id="Phobius"/>
    </source>
</evidence>
<dbReference type="Proteomes" id="UP000252733">
    <property type="component" value="Unassembled WGS sequence"/>
</dbReference>
<accession>A0A2T0XES6</accession>
<dbReference type="InterPro" id="IPR007492">
    <property type="entry name" value="LytTR_DNA-bd_dom"/>
</dbReference>
<keyword evidence="1" id="KW-1133">Transmembrane helix</keyword>
<dbReference type="AlphaFoldDB" id="A0A2T0XES6"/>
<dbReference type="Pfam" id="PF04397">
    <property type="entry name" value="LytTR"/>
    <property type="match status" value="1"/>
</dbReference>
<proteinExistence type="predicted"/>
<evidence type="ECO:0000259" key="2">
    <source>
        <dbReference type="PROSITE" id="PS50930"/>
    </source>
</evidence>
<dbReference type="OrthoDB" id="1118393at2"/>
<dbReference type="PROSITE" id="PS50930">
    <property type="entry name" value="HTH_LYTTR"/>
    <property type="match status" value="1"/>
</dbReference>
<keyword evidence="1" id="KW-0812">Transmembrane</keyword>
<dbReference type="GO" id="GO:0003677">
    <property type="term" value="F:DNA binding"/>
    <property type="evidence" value="ECO:0007669"/>
    <property type="project" value="InterPro"/>
</dbReference>
<comment type="caution">
    <text evidence="3">The sequence shown here is derived from an EMBL/GenBank/DDBJ whole genome shotgun (WGS) entry which is preliminary data.</text>
</comment>
<feature type="transmembrane region" description="Helical" evidence="1">
    <location>
        <begin position="52"/>
        <end position="78"/>
    </location>
</feature>
<feature type="transmembrane region" description="Helical" evidence="1">
    <location>
        <begin position="90"/>
        <end position="110"/>
    </location>
</feature>
<gene>
    <name evidence="3" type="ORF">DFO77_110113</name>
</gene>